<dbReference type="SUPFAM" id="SSF117856">
    <property type="entry name" value="AF0104/ALDC/Ptd012-like"/>
    <property type="match status" value="1"/>
</dbReference>
<evidence type="ECO:0000259" key="1">
    <source>
        <dbReference type="PROSITE" id="PS51742"/>
    </source>
</evidence>
<keyword evidence="3" id="KW-1185">Reference proteome</keyword>
<dbReference type="PROSITE" id="PS51742">
    <property type="entry name" value="PPC"/>
    <property type="match status" value="1"/>
</dbReference>
<dbReference type="RefSeq" id="WP_090441172.1">
    <property type="nucleotide sequence ID" value="NZ_FOHU01000004.1"/>
</dbReference>
<dbReference type="STRING" id="426128.SAMN05660297_01335"/>
<dbReference type="PANTHER" id="PTHR34988">
    <property type="entry name" value="PROTEIN, PUTATIVE-RELATED"/>
    <property type="match status" value="1"/>
</dbReference>
<dbReference type="Proteomes" id="UP000199568">
    <property type="component" value="Unassembled WGS sequence"/>
</dbReference>
<accession>A0A1I0BP42</accession>
<organism evidence="2 3">
    <name type="scientific">Natronincola peptidivorans</name>
    <dbReference type="NCBI Taxonomy" id="426128"/>
    <lineage>
        <taxon>Bacteria</taxon>
        <taxon>Bacillati</taxon>
        <taxon>Bacillota</taxon>
        <taxon>Clostridia</taxon>
        <taxon>Peptostreptococcales</taxon>
        <taxon>Natronincolaceae</taxon>
        <taxon>Natronincola</taxon>
    </lineage>
</organism>
<evidence type="ECO:0000313" key="2">
    <source>
        <dbReference type="EMBL" id="SET08070.1"/>
    </source>
</evidence>
<dbReference type="CDD" id="cd11378">
    <property type="entry name" value="DUF296"/>
    <property type="match status" value="1"/>
</dbReference>
<reference evidence="2 3" key="1">
    <citation type="submission" date="2016-10" db="EMBL/GenBank/DDBJ databases">
        <authorList>
            <person name="de Groot N.N."/>
        </authorList>
    </citation>
    <scope>NUCLEOTIDE SEQUENCE [LARGE SCALE GENOMIC DNA]</scope>
    <source>
        <strain evidence="2 3">DSM 18979</strain>
    </source>
</reference>
<sequence length="156" mass="17539">MFIDAEGTQGRVIMARLLPGSDLVKSIEEICRKRDIDNGIITTCVGSLKEAAFIYALPFEGNYFNMVYSEPVLKTGIFEFLNGQGIVAKSEDDKFQIHLHGTISDSDMKVYGCHILEEGNIILATMEVVITEIKDMKLAREYDEKSGFSFFQPKEL</sequence>
<dbReference type="OrthoDB" id="9791702at2"/>
<proteinExistence type="predicted"/>
<dbReference type="Gene3D" id="3.30.1330.80">
    <property type="entry name" value="Hypothetical protein, similar to alpha- acetolactate decarboxylase, domain 2"/>
    <property type="match status" value="1"/>
</dbReference>
<name>A0A1I0BP42_9FIRM</name>
<dbReference type="AlphaFoldDB" id="A0A1I0BP42"/>
<dbReference type="InterPro" id="IPR005175">
    <property type="entry name" value="PPC_dom"/>
</dbReference>
<evidence type="ECO:0000313" key="3">
    <source>
        <dbReference type="Proteomes" id="UP000199568"/>
    </source>
</evidence>
<dbReference type="EMBL" id="FOHU01000004">
    <property type="protein sequence ID" value="SET08070.1"/>
    <property type="molecule type" value="Genomic_DNA"/>
</dbReference>
<dbReference type="PANTHER" id="PTHR34988:SF1">
    <property type="entry name" value="DNA-BINDING PROTEIN"/>
    <property type="match status" value="1"/>
</dbReference>
<feature type="domain" description="PPC" evidence="1">
    <location>
        <begin position="7"/>
        <end position="154"/>
    </location>
</feature>
<gene>
    <name evidence="2" type="ORF">SAMN05660297_01335</name>
</gene>
<protein>
    <recommendedName>
        <fullName evidence="1">PPC domain-containing protein</fullName>
    </recommendedName>
</protein>
<dbReference type="Pfam" id="PF03479">
    <property type="entry name" value="PCC"/>
    <property type="match status" value="1"/>
</dbReference>